<proteinExistence type="predicted"/>
<feature type="domain" description="Recombinase" evidence="8">
    <location>
        <begin position="161"/>
        <end position="281"/>
    </location>
</feature>
<evidence type="ECO:0000313" key="10">
    <source>
        <dbReference type="Proteomes" id="UP000249134"/>
    </source>
</evidence>
<dbReference type="PANTHER" id="PTHR30461">
    <property type="entry name" value="DNA-INVERTASE FROM LAMBDOID PROPHAGE"/>
    <property type="match status" value="1"/>
</dbReference>
<evidence type="ECO:0000256" key="3">
    <source>
        <dbReference type="ARBA" id="ARBA00023172"/>
    </source>
</evidence>
<dbReference type="SUPFAM" id="SSF53041">
    <property type="entry name" value="Resolvase-like"/>
    <property type="match status" value="1"/>
</dbReference>
<dbReference type="GO" id="GO:0015074">
    <property type="term" value="P:DNA integration"/>
    <property type="evidence" value="ECO:0007669"/>
    <property type="project" value="UniProtKB-KW"/>
</dbReference>
<evidence type="ECO:0000256" key="1">
    <source>
        <dbReference type="ARBA" id="ARBA00022908"/>
    </source>
</evidence>
<dbReference type="InterPro" id="IPR038109">
    <property type="entry name" value="DNA_bind_recomb_sf"/>
</dbReference>
<dbReference type="InterPro" id="IPR006119">
    <property type="entry name" value="Resolv_N"/>
</dbReference>
<dbReference type="GO" id="GO:0000150">
    <property type="term" value="F:DNA strand exchange activity"/>
    <property type="evidence" value="ECO:0007669"/>
    <property type="project" value="InterPro"/>
</dbReference>
<dbReference type="CDD" id="cd00338">
    <property type="entry name" value="Ser_Recombinase"/>
    <property type="match status" value="1"/>
</dbReference>
<dbReference type="InterPro" id="IPR006118">
    <property type="entry name" value="Recombinase_CS"/>
</dbReference>
<keyword evidence="10" id="KW-1185">Reference proteome</keyword>
<keyword evidence="1" id="KW-0229">DNA integration</keyword>
<evidence type="ECO:0000256" key="2">
    <source>
        <dbReference type="ARBA" id="ARBA00023125"/>
    </source>
</evidence>
<keyword evidence="3" id="KW-0233">DNA recombination</keyword>
<dbReference type="PANTHER" id="PTHR30461:SF23">
    <property type="entry name" value="DNA RECOMBINASE-RELATED"/>
    <property type="match status" value="1"/>
</dbReference>
<evidence type="ECO:0000256" key="5">
    <source>
        <dbReference type="PROSITE-ProRule" id="PRU10137"/>
    </source>
</evidence>
<protein>
    <submittedName>
        <fullName evidence="9">Site-specific DNA recombinase</fullName>
    </submittedName>
</protein>
<evidence type="ECO:0000259" key="7">
    <source>
        <dbReference type="PROSITE" id="PS51736"/>
    </source>
</evidence>
<gene>
    <name evidence="9" type="primary">spoIVCA</name>
    <name evidence="9" type="ORF">NCTC4824_04250</name>
</gene>
<dbReference type="GO" id="GO:0003677">
    <property type="term" value="F:DNA binding"/>
    <property type="evidence" value="ECO:0007669"/>
    <property type="project" value="UniProtKB-KW"/>
</dbReference>
<keyword evidence="2" id="KW-0238">DNA-binding</keyword>
<dbReference type="PROSITE" id="PS51737">
    <property type="entry name" value="RECOMBINASE_DNA_BIND"/>
    <property type="match status" value="1"/>
</dbReference>
<feature type="active site" description="O-(5'-phospho-DNA)-serine intermediate" evidence="4 5">
    <location>
        <position position="14"/>
    </location>
</feature>
<accession>A0A2X4ZGA2</accession>
<dbReference type="PROSITE" id="PS00397">
    <property type="entry name" value="RECOMBINASES_1"/>
    <property type="match status" value="1"/>
</dbReference>
<dbReference type="EMBL" id="LS483476">
    <property type="protein sequence ID" value="SQI63715.1"/>
    <property type="molecule type" value="Genomic_DNA"/>
</dbReference>
<keyword evidence="6" id="KW-0175">Coiled coil</keyword>
<dbReference type="Gene3D" id="3.40.50.1390">
    <property type="entry name" value="Resolvase, N-terminal catalytic domain"/>
    <property type="match status" value="1"/>
</dbReference>
<sequence>MDKIRKVAIYCRVSTEEQASEGYSIQAQLQTIRNYANLYNWQVSNEYVDEGISGKNIKGRPAMQRLMADVELNKFDAVIVWKISRLSRNMLDTLVMLDKFEENDVKFISYSENFDTGSPIGRLVVQLMASIAEMERNTLSENVKLGMKQRALEGSWNGGIVFGYDSIKKELVINEQEAKVVQLIYEQYLSGKGLKAIANLLNKSGHRTKRNRLFSINGVAQILDNPVYNGKISWLKVEDWDTKRRKGKNPNPILVEGKHQAIISDDIWHLVQARRKSRSFKQRQSNKPFLLNSLLRCPVCGQGMVPAITTYTRKDGTKRKHRYYVCSDFQNKGSTACRSNGIKAYEAENKVLERIENFLANKERFISTIQYLNKESLHSISELKRELKQTEQELIDIQQLQEKYLEAFEQNLFPITILQERLQQVDKDKTHLEQKKNELSIQLSSSDAKFIPHELVRILLEKFIEIYNVSSRDGKKQLLQLLIGKISIRQLENRSRTIQQVELDFDFSEVNISKTFTLIHLLYRKTDKDVGFSQPLPASDNKIPPYLQLFLPLFVVRFPPNNPKRPIHLLHQYQSHQLMRKCHFRKRQAFISSTHHVGAQSE</sequence>
<dbReference type="STRING" id="1348624.GCA_001591545_03284"/>
<feature type="coiled-coil region" evidence="6">
    <location>
        <begin position="342"/>
        <end position="442"/>
    </location>
</feature>
<evidence type="ECO:0000259" key="8">
    <source>
        <dbReference type="PROSITE" id="PS51737"/>
    </source>
</evidence>
<name>A0A2X4ZGA2_LEDLE</name>
<dbReference type="InterPro" id="IPR025827">
    <property type="entry name" value="Zn_ribbon_recom_dom"/>
</dbReference>
<dbReference type="InterPro" id="IPR050639">
    <property type="entry name" value="SSR_resolvase"/>
</dbReference>
<dbReference type="Pfam" id="PF07508">
    <property type="entry name" value="Recombinase"/>
    <property type="match status" value="1"/>
</dbReference>
<dbReference type="Pfam" id="PF13408">
    <property type="entry name" value="Zn_ribbon_recom"/>
    <property type="match status" value="1"/>
</dbReference>
<dbReference type="AlphaFoldDB" id="A0A2X4ZGA2"/>
<dbReference type="KEGG" id="blen:NCTC4824_04250"/>
<dbReference type="PROSITE" id="PS51736">
    <property type="entry name" value="RECOMBINASES_3"/>
    <property type="match status" value="1"/>
</dbReference>
<feature type="domain" description="Resolvase/invertase-type recombinase catalytic" evidence="7">
    <location>
        <begin position="6"/>
        <end position="154"/>
    </location>
</feature>
<dbReference type="SMART" id="SM00857">
    <property type="entry name" value="Resolvase"/>
    <property type="match status" value="1"/>
</dbReference>
<evidence type="ECO:0000256" key="6">
    <source>
        <dbReference type="SAM" id="Coils"/>
    </source>
</evidence>
<dbReference type="Pfam" id="PF00239">
    <property type="entry name" value="Resolvase"/>
    <property type="match status" value="1"/>
</dbReference>
<dbReference type="InterPro" id="IPR036162">
    <property type="entry name" value="Resolvase-like_N_sf"/>
</dbReference>
<dbReference type="Gene3D" id="3.90.1750.20">
    <property type="entry name" value="Putative Large Serine Recombinase, Chain B, Domain 2"/>
    <property type="match status" value="1"/>
</dbReference>
<organism evidence="9 10">
    <name type="scientific">Lederbergia lenta</name>
    <name type="common">Bacillus lentus</name>
    <dbReference type="NCBI Taxonomy" id="1467"/>
    <lineage>
        <taxon>Bacteria</taxon>
        <taxon>Bacillati</taxon>
        <taxon>Bacillota</taxon>
        <taxon>Bacilli</taxon>
        <taxon>Bacillales</taxon>
        <taxon>Bacillaceae</taxon>
        <taxon>Lederbergia</taxon>
    </lineage>
</organism>
<dbReference type="Proteomes" id="UP000249134">
    <property type="component" value="Chromosome 1"/>
</dbReference>
<evidence type="ECO:0000313" key="9">
    <source>
        <dbReference type="EMBL" id="SQI63715.1"/>
    </source>
</evidence>
<evidence type="ECO:0000256" key="4">
    <source>
        <dbReference type="PIRSR" id="PIRSR606118-50"/>
    </source>
</evidence>
<reference evidence="9 10" key="1">
    <citation type="submission" date="2018-06" db="EMBL/GenBank/DDBJ databases">
        <authorList>
            <consortium name="Pathogen Informatics"/>
            <person name="Doyle S."/>
        </authorList>
    </citation>
    <scope>NUCLEOTIDE SEQUENCE [LARGE SCALE GENOMIC DNA]</scope>
    <source>
        <strain evidence="9 10">NCTC4824</strain>
    </source>
</reference>
<dbReference type="InterPro" id="IPR011109">
    <property type="entry name" value="DNA_bind_recombinase_dom"/>
</dbReference>